<feature type="transmembrane region" description="Helical" evidence="9">
    <location>
        <begin position="359"/>
        <end position="380"/>
    </location>
</feature>
<keyword evidence="12" id="KW-1185">Reference proteome</keyword>
<comment type="similarity">
    <text evidence="2 7">Belongs to the major facilitator superfamily. Sugar transporter (TC 2.A.1.1) family.</text>
</comment>
<dbReference type="PROSITE" id="PS00217">
    <property type="entry name" value="SUGAR_TRANSPORT_2"/>
    <property type="match status" value="1"/>
</dbReference>
<protein>
    <submittedName>
        <fullName evidence="11">Sugar porter family MFS transporter</fullName>
    </submittedName>
</protein>
<feature type="transmembrane region" description="Helical" evidence="9">
    <location>
        <begin position="241"/>
        <end position="262"/>
    </location>
</feature>
<evidence type="ECO:0000256" key="2">
    <source>
        <dbReference type="ARBA" id="ARBA00010992"/>
    </source>
</evidence>
<dbReference type="PROSITE" id="PS00216">
    <property type="entry name" value="SUGAR_TRANSPORT_1"/>
    <property type="match status" value="1"/>
</dbReference>
<accession>A0ABW6PVL2</accession>
<dbReference type="PROSITE" id="PS50850">
    <property type="entry name" value="MFS"/>
    <property type="match status" value="1"/>
</dbReference>
<keyword evidence="5 9" id="KW-1133">Transmembrane helix</keyword>
<feature type="transmembrane region" description="Helical" evidence="9">
    <location>
        <begin position="125"/>
        <end position="147"/>
    </location>
</feature>
<feature type="transmembrane region" description="Helical" evidence="9">
    <location>
        <begin position="184"/>
        <end position="201"/>
    </location>
</feature>
<feature type="transmembrane region" description="Helical" evidence="9">
    <location>
        <begin position="323"/>
        <end position="347"/>
    </location>
</feature>
<feature type="domain" description="Major facilitator superfamily (MFS) profile" evidence="10">
    <location>
        <begin position="89"/>
        <end position="512"/>
    </location>
</feature>
<feature type="transmembrane region" description="Helical" evidence="9">
    <location>
        <begin position="154"/>
        <end position="172"/>
    </location>
</feature>
<keyword evidence="6 9" id="KW-0472">Membrane</keyword>
<keyword evidence="4 9" id="KW-0812">Transmembrane</keyword>
<dbReference type="NCBIfam" id="TIGR00879">
    <property type="entry name" value="SP"/>
    <property type="match status" value="1"/>
</dbReference>
<reference evidence="11 12" key="1">
    <citation type="submission" date="2024-10" db="EMBL/GenBank/DDBJ databases">
        <title>The Natural Products Discovery Center: Release of the First 8490 Sequenced Strains for Exploring Actinobacteria Biosynthetic Diversity.</title>
        <authorList>
            <person name="Kalkreuter E."/>
            <person name="Kautsar S.A."/>
            <person name="Yang D."/>
            <person name="Bader C.D."/>
            <person name="Teijaro C.N."/>
            <person name="Fluegel L."/>
            <person name="Davis C.M."/>
            <person name="Simpson J.R."/>
            <person name="Lauterbach L."/>
            <person name="Steele A.D."/>
            <person name="Gui C."/>
            <person name="Meng S."/>
            <person name="Li G."/>
            <person name="Viehrig K."/>
            <person name="Ye F."/>
            <person name="Su P."/>
            <person name="Kiefer A.F."/>
            <person name="Nichols A."/>
            <person name="Cepeda A.J."/>
            <person name="Yan W."/>
            <person name="Fan B."/>
            <person name="Jiang Y."/>
            <person name="Adhikari A."/>
            <person name="Zheng C.-J."/>
            <person name="Schuster L."/>
            <person name="Cowan T.M."/>
            <person name="Smanski M.J."/>
            <person name="Chevrette M.G."/>
            <person name="De Carvalho L.P.S."/>
            <person name="Shen B."/>
        </authorList>
    </citation>
    <scope>NUCLEOTIDE SEQUENCE [LARGE SCALE GENOMIC DNA]</scope>
    <source>
        <strain evidence="11 12">NPDC004045</strain>
    </source>
</reference>
<feature type="transmembrane region" description="Helical" evidence="9">
    <location>
        <begin position="392"/>
        <end position="409"/>
    </location>
</feature>
<evidence type="ECO:0000256" key="1">
    <source>
        <dbReference type="ARBA" id="ARBA00004651"/>
    </source>
</evidence>
<feature type="transmembrane region" description="Helical" evidence="9">
    <location>
        <begin position="85"/>
        <end position="113"/>
    </location>
</feature>
<feature type="compositionally biased region" description="Basic and acidic residues" evidence="8">
    <location>
        <begin position="30"/>
        <end position="41"/>
    </location>
</feature>
<evidence type="ECO:0000313" key="11">
    <source>
        <dbReference type="EMBL" id="MFF0546471.1"/>
    </source>
</evidence>
<dbReference type="InterPro" id="IPR003663">
    <property type="entry name" value="Sugar/inositol_transpt"/>
</dbReference>
<dbReference type="PRINTS" id="PR00171">
    <property type="entry name" value="SUGRTRNSPORT"/>
</dbReference>
<evidence type="ECO:0000256" key="4">
    <source>
        <dbReference type="ARBA" id="ARBA00022692"/>
    </source>
</evidence>
<dbReference type="InterPro" id="IPR020846">
    <property type="entry name" value="MFS_dom"/>
</dbReference>
<dbReference type="InterPro" id="IPR050814">
    <property type="entry name" value="Myo-inositol_Transporter"/>
</dbReference>
<dbReference type="PANTHER" id="PTHR48020">
    <property type="entry name" value="PROTON MYO-INOSITOL COTRANSPORTER"/>
    <property type="match status" value="1"/>
</dbReference>
<organism evidence="11 12">
    <name type="scientific">Nocardia thailandica</name>
    <dbReference type="NCBI Taxonomy" id="257275"/>
    <lineage>
        <taxon>Bacteria</taxon>
        <taxon>Bacillati</taxon>
        <taxon>Actinomycetota</taxon>
        <taxon>Actinomycetes</taxon>
        <taxon>Mycobacteriales</taxon>
        <taxon>Nocardiaceae</taxon>
        <taxon>Nocardia</taxon>
    </lineage>
</organism>
<dbReference type="Gene3D" id="1.20.1250.20">
    <property type="entry name" value="MFS general substrate transporter like domains"/>
    <property type="match status" value="1"/>
</dbReference>
<dbReference type="InterPro" id="IPR036259">
    <property type="entry name" value="MFS_trans_sf"/>
</dbReference>
<feature type="transmembrane region" description="Helical" evidence="9">
    <location>
        <begin position="483"/>
        <end position="505"/>
    </location>
</feature>
<comment type="caution">
    <text evidence="11">The sequence shown here is derived from an EMBL/GenBank/DDBJ whole genome shotgun (WGS) entry which is preliminary data.</text>
</comment>
<dbReference type="EMBL" id="JBIAMX010000021">
    <property type="protein sequence ID" value="MFF0546471.1"/>
    <property type="molecule type" value="Genomic_DNA"/>
</dbReference>
<keyword evidence="3 7" id="KW-0813">Transport</keyword>
<evidence type="ECO:0000256" key="3">
    <source>
        <dbReference type="ARBA" id="ARBA00022448"/>
    </source>
</evidence>
<name>A0ABW6PVL2_9NOCA</name>
<evidence type="ECO:0000256" key="5">
    <source>
        <dbReference type="ARBA" id="ARBA00022989"/>
    </source>
</evidence>
<evidence type="ECO:0000256" key="7">
    <source>
        <dbReference type="RuleBase" id="RU003346"/>
    </source>
</evidence>
<dbReference type="RefSeq" id="WP_387702815.1">
    <property type="nucleotide sequence ID" value="NZ_JBIAMX010000021.1"/>
</dbReference>
<dbReference type="InterPro" id="IPR005829">
    <property type="entry name" value="Sugar_transporter_CS"/>
</dbReference>
<evidence type="ECO:0000256" key="6">
    <source>
        <dbReference type="ARBA" id="ARBA00023136"/>
    </source>
</evidence>
<dbReference type="InterPro" id="IPR005828">
    <property type="entry name" value="MFS_sugar_transport-like"/>
</dbReference>
<proteinExistence type="inferred from homology"/>
<feature type="transmembrane region" description="Helical" evidence="9">
    <location>
        <begin position="421"/>
        <end position="445"/>
    </location>
</feature>
<dbReference type="Pfam" id="PF00083">
    <property type="entry name" value="Sugar_tr"/>
    <property type="match status" value="1"/>
</dbReference>
<dbReference type="PANTHER" id="PTHR48020:SF12">
    <property type="entry name" value="PROTON MYO-INOSITOL COTRANSPORTER"/>
    <property type="match status" value="1"/>
</dbReference>
<evidence type="ECO:0000259" key="10">
    <source>
        <dbReference type="PROSITE" id="PS50850"/>
    </source>
</evidence>
<dbReference type="Proteomes" id="UP001601444">
    <property type="component" value="Unassembled WGS sequence"/>
</dbReference>
<evidence type="ECO:0000256" key="9">
    <source>
        <dbReference type="SAM" id="Phobius"/>
    </source>
</evidence>
<feature type="transmembrane region" description="Helical" evidence="9">
    <location>
        <begin position="213"/>
        <end position="235"/>
    </location>
</feature>
<feature type="region of interest" description="Disordered" evidence="8">
    <location>
        <begin position="1"/>
        <end position="49"/>
    </location>
</feature>
<comment type="subcellular location">
    <subcellularLocation>
        <location evidence="1">Cell membrane</location>
        <topology evidence="1">Multi-pass membrane protein</topology>
    </subcellularLocation>
</comment>
<sequence>MADSPIDEGAGTPVPGDVLTPPTGTPALRPADRLIHPDTDVPVRGPNPVPVDTGQVTINPVPEPPVADAADDPAHVAMRARIKRFVLTVVIIAALGGALFGYDTGVISGVLVYLTPDFGLSSTQVGVITSSLLIGAAIGSLTGGWLADRVGRRRTLLGAATLFFAGAIAQALSPNPAFMVGTRLLLGVAVGTASLVVPMYVSEIAPATYRGRLVSMNSLMIAGGQLLAYIVNALLAPTGNWRVMLAMAAIPAVALFAGMLFMPDSPRWYLSKGREDDARRVLRRSYYPEHVEPTITEIEETTAADRAVKASLRDQLRKPKVRALFWTGVGLALIQQFVGVNTVVYYAPTTLTQAGLGDSSAVTSSIGIGIGAVLGVLGGMSLVDRIGRRPTMFAGMTLMIVALIAMAAAEALLPDEPASGYLLLAMMILYIGSFQVGVGVPTWLLLSEIFPAPIRSVAMSITTFLVWAGNFVVSLVFPPLGDLWGPSTMFVIFAAVGVASLAFCYRRVPETKGVSLEQITAAAES</sequence>
<dbReference type="SUPFAM" id="SSF103473">
    <property type="entry name" value="MFS general substrate transporter"/>
    <property type="match status" value="1"/>
</dbReference>
<feature type="transmembrane region" description="Helical" evidence="9">
    <location>
        <begin position="457"/>
        <end position="477"/>
    </location>
</feature>
<evidence type="ECO:0000313" key="12">
    <source>
        <dbReference type="Proteomes" id="UP001601444"/>
    </source>
</evidence>
<evidence type="ECO:0000256" key="8">
    <source>
        <dbReference type="SAM" id="MobiDB-lite"/>
    </source>
</evidence>
<gene>
    <name evidence="11" type="ORF">ACFYTF_26910</name>
</gene>